<dbReference type="InterPro" id="IPR050380">
    <property type="entry name" value="Immune_Resp_Modulators"/>
</dbReference>
<evidence type="ECO:0000313" key="7">
    <source>
        <dbReference type="Proteomes" id="UP000000539"/>
    </source>
</evidence>
<dbReference type="GO" id="GO:0042571">
    <property type="term" value="C:immunoglobulin complex, circulating"/>
    <property type="evidence" value="ECO:0000318"/>
    <property type="project" value="GO_Central"/>
</dbReference>
<dbReference type="InterPro" id="IPR013162">
    <property type="entry name" value="CD80_C2-set"/>
</dbReference>
<feature type="domain" description="Ig-like" evidence="5">
    <location>
        <begin position="78"/>
        <end position="167"/>
    </location>
</feature>
<sequence length="569" mass="61802">MNSAGSDAAYGAVVKGRATISRDNGQSTVRLQLNNLRAEDTGTYYCAKHTGTGAGCIDAWGHGTEVIVSSASASPSPPRLFPLVLCSPSDSVYTVGCAAFDFQPSSIAFTWFDSNNSSVSGMDVIPKVISGPPYRAVSRIQMNQSEGKEKQPFRCRAAHPRGNVEVSVMNPGPPIPTPLFVTMHPPSREDFEGPFRNASILCQTRGRRRPAEVTWYKNGSPVAAAAATTATTVGPEVVAESRISVTESEWDTGATFSCVVEGEMRNTSKRMECGLEPVVQQDIAIRVITPSFVDIFISKSATLTCRVSNMVNADGLEVSWWKEKGGKLETALGKRVLQSNGLYTVDGVATVCASEWDGGDGYVCKVNHPDLLFPMEEKMRKTKASNARPPSVYVFPPPTEQLNGNQRLSVTCMAQGFNPPHLFVRWMRNGEPLPQSQSVTSAPMAENPENESYVAYSVLGVGAEEWGAGNVYTCLVGHEALPLQLAQKSVDRASDLLHWPLEAEEDDDIQRLWATTSTFIVLFILSLFYSATVTLIKVPILGPKNPILGKNSPPSPKNPHFWPQNPHFC</sequence>
<dbReference type="PROSITE" id="PS00290">
    <property type="entry name" value="IG_MHC"/>
    <property type="match status" value="1"/>
</dbReference>
<evidence type="ECO:0000256" key="4">
    <source>
        <dbReference type="SAM" id="Phobius"/>
    </source>
</evidence>
<dbReference type="InterPro" id="IPR036179">
    <property type="entry name" value="Ig-like_dom_sf"/>
</dbReference>
<dbReference type="Pfam" id="PF00047">
    <property type="entry name" value="ig"/>
    <property type="match status" value="1"/>
</dbReference>
<evidence type="ECO:0000256" key="1">
    <source>
        <dbReference type="ARBA" id="ARBA00023157"/>
    </source>
</evidence>
<dbReference type="GO" id="GO:0019731">
    <property type="term" value="P:antibacterial humoral response"/>
    <property type="evidence" value="ECO:0000318"/>
    <property type="project" value="GO_Central"/>
</dbReference>
<dbReference type="Proteomes" id="UP000000539">
    <property type="component" value="Chromosome 35"/>
</dbReference>
<dbReference type="FunFam" id="2.60.40.10:FF:000463">
    <property type="entry name" value="Immunoglobulin heavy constant gamma 1"/>
    <property type="match status" value="1"/>
</dbReference>
<feature type="domain" description="Ig-like" evidence="5">
    <location>
        <begin position="390"/>
        <end position="491"/>
    </location>
</feature>
<proteinExistence type="predicted"/>
<dbReference type="GO" id="GO:0003823">
    <property type="term" value="F:antigen binding"/>
    <property type="evidence" value="ECO:0000318"/>
    <property type="project" value="GO_Central"/>
</dbReference>
<dbReference type="Gene3D" id="2.60.40.10">
    <property type="entry name" value="Immunoglobulins"/>
    <property type="match status" value="5"/>
</dbReference>
<dbReference type="Ensembl" id="ENSGALT00010008735.1">
    <property type="protein sequence ID" value="ENSGALP00010005111.1"/>
    <property type="gene ID" value="ENSGALG00010003777.1"/>
</dbReference>
<dbReference type="CDD" id="cd21819">
    <property type="entry name" value="IgC1_CH1_IgM"/>
    <property type="match status" value="1"/>
</dbReference>
<dbReference type="InterPro" id="IPR013151">
    <property type="entry name" value="Immunoglobulin_dom"/>
</dbReference>
<dbReference type="CDD" id="cd05768">
    <property type="entry name" value="IgC1_CH3_IgAGD_CH4_IgAEM"/>
    <property type="match status" value="1"/>
</dbReference>
<feature type="transmembrane region" description="Helical" evidence="4">
    <location>
        <begin position="512"/>
        <end position="536"/>
    </location>
</feature>
<evidence type="ECO:0000256" key="2">
    <source>
        <dbReference type="ARBA" id="ARBA00023319"/>
    </source>
</evidence>
<protein>
    <recommendedName>
        <fullName evidence="5">Ig-like domain-containing protein</fullName>
    </recommendedName>
</protein>
<keyword evidence="4" id="KW-1133">Transmembrane helix</keyword>
<dbReference type="AlphaFoldDB" id="A0A8V0XEJ0"/>
<dbReference type="InterPro" id="IPR003006">
    <property type="entry name" value="Ig/MHC_CS"/>
</dbReference>
<evidence type="ECO:0000256" key="3">
    <source>
        <dbReference type="SAM" id="MobiDB-lite"/>
    </source>
</evidence>
<feature type="region of interest" description="Disordered" evidence="3">
    <location>
        <begin position="549"/>
        <end position="569"/>
    </location>
</feature>
<dbReference type="InterPro" id="IPR003597">
    <property type="entry name" value="Ig_C1-set"/>
</dbReference>
<dbReference type="Pfam" id="PF08205">
    <property type="entry name" value="C2-set_2"/>
    <property type="match status" value="1"/>
</dbReference>
<evidence type="ECO:0000259" key="5">
    <source>
        <dbReference type="PROSITE" id="PS50835"/>
    </source>
</evidence>
<dbReference type="PROSITE" id="PS50835">
    <property type="entry name" value="IG_LIKE"/>
    <property type="match status" value="4"/>
</dbReference>
<reference evidence="6" key="1">
    <citation type="submission" date="2020-11" db="EMBL/GenBank/DDBJ databases">
        <title>Gallus gallus (Chicken) genome, bGalGal1, GRCg7b, maternal haplotype autosomes + Z &amp; W.</title>
        <authorList>
            <person name="Warren W."/>
            <person name="Formenti G."/>
            <person name="Fedrigo O."/>
            <person name="Haase B."/>
            <person name="Mountcastle J."/>
            <person name="Balacco J."/>
            <person name="Tracey A."/>
            <person name="Schneider V."/>
            <person name="Okimoto R."/>
            <person name="Cheng H."/>
            <person name="Hawken R."/>
            <person name="Howe K."/>
            <person name="Jarvis E.D."/>
        </authorList>
    </citation>
    <scope>NUCLEOTIDE SEQUENCE [LARGE SCALE GENOMIC DNA]</scope>
    <source>
        <strain evidence="6">Broiler</strain>
    </source>
</reference>
<dbReference type="InterPro" id="IPR007110">
    <property type="entry name" value="Ig-like_dom"/>
</dbReference>
<keyword evidence="4" id="KW-0472">Membrane</keyword>
<dbReference type="Pfam" id="PF07654">
    <property type="entry name" value="C1-set"/>
    <property type="match status" value="2"/>
</dbReference>
<organism evidence="6 7">
    <name type="scientific">Gallus gallus</name>
    <name type="common">Chicken</name>
    <dbReference type="NCBI Taxonomy" id="9031"/>
    <lineage>
        <taxon>Eukaryota</taxon>
        <taxon>Metazoa</taxon>
        <taxon>Chordata</taxon>
        <taxon>Craniata</taxon>
        <taxon>Vertebrata</taxon>
        <taxon>Euteleostomi</taxon>
        <taxon>Archelosauria</taxon>
        <taxon>Archosauria</taxon>
        <taxon>Dinosauria</taxon>
        <taxon>Saurischia</taxon>
        <taxon>Theropoda</taxon>
        <taxon>Coelurosauria</taxon>
        <taxon>Aves</taxon>
        <taxon>Neognathae</taxon>
        <taxon>Galloanserae</taxon>
        <taxon>Galliformes</taxon>
        <taxon>Phasianidae</taxon>
        <taxon>Phasianinae</taxon>
        <taxon>Gallus</taxon>
    </lineage>
</organism>
<dbReference type="GO" id="GO:0006958">
    <property type="term" value="P:complement activation, classical pathway"/>
    <property type="evidence" value="ECO:0000318"/>
    <property type="project" value="GO_Central"/>
</dbReference>
<evidence type="ECO:0000313" key="6">
    <source>
        <dbReference type="Ensembl" id="ENSGALP00010005111.1"/>
    </source>
</evidence>
<name>A0A8V0XEJ0_CHICK</name>
<keyword evidence="1" id="KW-1015">Disulfide bond</keyword>
<dbReference type="GeneTree" id="ENSGT00940000161491"/>
<dbReference type="FunFam" id="2.60.40.10:FF:000998">
    <property type="entry name" value="Immunoglobulin heavy constant epsilon"/>
    <property type="match status" value="1"/>
</dbReference>
<keyword evidence="7" id="KW-1185">Reference proteome</keyword>
<dbReference type="InterPro" id="IPR013783">
    <property type="entry name" value="Ig-like_fold"/>
</dbReference>
<feature type="domain" description="Ig-like" evidence="5">
    <location>
        <begin position="277"/>
        <end position="385"/>
    </location>
</feature>
<keyword evidence="4" id="KW-0812">Transmembrane</keyword>
<dbReference type="GO" id="GO:0034987">
    <property type="term" value="F:immunoglobulin receptor binding"/>
    <property type="evidence" value="ECO:0000318"/>
    <property type="project" value="GO_Central"/>
</dbReference>
<dbReference type="SUPFAM" id="SSF48726">
    <property type="entry name" value="Immunoglobulin"/>
    <property type="match status" value="5"/>
</dbReference>
<dbReference type="SMART" id="SM00407">
    <property type="entry name" value="IGc1"/>
    <property type="match status" value="2"/>
</dbReference>
<dbReference type="PANTHER" id="PTHR23411">
    <property type="entry name" value="TAPASIN"/>
    <property type="match status" value="1"/>
</dbReference>
<reference evidence="6" key="3">
    <citation type="submission" date="2025-09" db="UniProtKB">
        <authorList>
            <consortium name="Ensembl"/>
        </authorList>
    </citation>
    <scope>IDENTIFICATION</scope>
    <source>
        <strain evidence="6">broiler</strain>
    </source>
</reference>
<feature type="domain" description="Ig-like" evidence="5">
    <location>
        <begin position="178"/>
        <end position="272"/>
    </location>
</feature>
<accession>A0A8V0XEJ0</accession>
<keyword evidence="2" id="KW-0393">Immunoglobulin domain</keyword>
<reference evidence="6" key="2">
    <citation type="submission" date="2025-08" db="UniProtKB">
        <authorList>
            <consortium name="Ensembl"/>
        </authorList>
    </citation>
    <scope>IDENTIFICATION</scope>
    <source>
        <strain evidence="6">broiler</strain>
    </source>
</reference>